<sequence length="48" mass="5510">MIIARLLHHWGIEDPARVADTSEEKGVVFQQVRHQIKTRNQPFATATI</sequence>
<gene>
    <name evidence="1" type="ORF">IC620_02705</name>
</gene>
<protein>
    <submittedName>
        <fullName evidence="1">Uncharacterized protein</fullName>
    </submittedName>
</protein>
<dbReference type="RefSeq" id="WP_191141453.1">
    <property type="nucleotide sequence ID" value="NZ_JACXAH010000003.1"/>
</dbReference>
<dbReference type="SUPFAM" id="SSF52788">
    <property type="entry name" value="Phosphotyrosine protein phosphatases I"/>
    <property type="match status" value="1"/>
</dbReference>
<keyword evidence="2" id="KW-1185">Reference proteome</keyword>
<dbReference type="Proteomes" id="UP000661691">
    <property type="component" value="Unassembled WGS sequence"/>
</dbReference>
<dbReference type="EMBL" id="JACXAH010000003">
    <property type="protein sequence ID" value="MBD1371263.1"/>
    <property type="molecule type" value="Genomic_DNA"/>
</dbReference>
<dbReference type="InterPro" id="IPR036196">
    <property type="entry name" value="Ptyr_pPase_sf"/>
</dbReference>
<name>A0A926RT55_9BACL</name>
<proteinExistence type="predicted"/>
<reference evidence="1" key="1">
    <citation type="submission" date="2020-09" db="EMBL/GenBank/DDBJ databases">
        <title>A novel bacterium of genus Hazenella, isolated from South China Sea.</title>
        <authorList>
            <person name="Huang H."/>
            <person name="Mo K."/>
            <person name="Hu Y."/>
        </authorList>
    </citation>
    <scope>NUCLEOTIDE SEQUENCE</scope>
    <source>
        <strain evidence="1">IB182357</strain>
    </source>
</reference>
<evidence type="ECO:0000313" key="1">
    <source>
        <dbReference type="EMBL" id="MBD1371263.1"/>
    </source>
</evidence>
<organism evidence="1 2">
    <name type="scientific">Polycladospora coralii</name>
    <dbReference type="NCBI Taxonomy" id="2771432"/>
    <lineage>
        <taxon>Bacteria</taxon>
        <taxon>Bacillati</taxon>
        <taxon>Bacillota</taxon>
        <taxon>Bacilli</taxon>
        <taxon>Bacillales</taxon>
        <taxon>Thermoactinomycetaceae</taxon>
        <taxon>Polycladospora</taxon>
    </lineage>
</organism>
<dbReference type="AlphaFoldDB" id="A0A926RT55"/>
<comment type="caution">
    <text evidence="1">The sequence shown here is derived from an EMBL/GenBank/DDBJ whole genome shotgun (WGS) entry which is preliminary data.</text>
</comment>
<accession>A0A926RT55</accession>
<evidence type="ECO:0000313" key="2">
    <source>
        <dbReference type="Proteomes" id="UP000661691"/>
    </source>
</evidence>